<protein>
    <submittedName>
        <fullName evidence="5">Carboxylic ester hydrolase</fullName>
    </submittedName>
</protein>
<organism evidence="5 6">
    <name type="scientific">Boothiomyces macroporosus</name>
    <dbReference type="NCBI Taxonomy" id="261099"/>
    <lineage>
        <taxon>Eukaryota</taxon>
        <taxon>Fungi</taxon>
        <taxon>Fungi incertae sedis</taxon>
        <taxon>Chytridiomycota</taxon>
        <taxon>Chytridiomycota incertae sedis</taxon>
        <taxon>Chytridiomycetes</taxon>
        <taxon>Rhizophydiales</taxon>
        <taxon>Terramycetaceae</taxon>
        <taxon>Boothiomyces</taxon>
    </lineage>
</organism>
<dbReference type="SUPFAM" id="SSF53474">
    <property type="entry name" value="alpha/beta-Hydrolases"/>
    <property type="match status" value="1"/>
</dbReference>
<evidence type="ECO:0000256" key="1">
    <source>
        <dbReference type="ARBA" id="ARBA00005964"/>
    </source>
</evidence>
<accession>A0AAD5UG69</accession>
<proteinExistence type="inferred from homology"/>
<dbReference type="PANTHER" id="PTHR43918">
    <property type="entry name" value="ACETYLCHOLINESTERASE"/>
    <property type="match status" value="1"/>
</dbReference>
<evidence type="ECO:0000256" key="3">
    <source>
        <dbReference type="SAM" id="SignalP"/>
    </source>
</evidence>
<feature type="domain" description="Carboxylesterase type B" evidence="4">
    <location>
        <begin position="76"/>
        <end position="541"/>
    </location>
</feature>
<name>A0AAD5UG69_9FUNG</name>
<dbReference type="EMBL" id="JADGKB010000085">
    <property type="protein sequence ID" value="KAJ3254439.1"/>
    <property type="molecule type" value="Genomic_DNA"/>
</dbReference>
<dbReference type="AlphaFoldDB" id="A0AAD5UG69"/>
<evidence type="ECO:0000256" key="2">
    <source>
        <dbReference type="ARBA" id="ARBA00022801"/>
    </source>
</evidence>
<sequence length="555" mass="59687">MLSNLLLLATVNAIALPAADPEPKPVPGTVTSGAITAIVDELEQLAKNISIPNSKKLFGGLFPNIADLAVNFVRHQVVQLPYGQIRGTVEPQFSSYLNIPYAQPPVGALRFKPPQPPLNFTGIYNATSYGNACVQAQTGATNLVTSEDCLNLNVYAPTVGEKLPVIVYIYGGSFNSGYNSNPLYNGKTILTHSNNVVVVTVNYRVGAFGFLAGNLLAQEGSLNVGLLDQKFAFEWVRKNIALFGGDPTRVTAVGQSAGAISLGAHLLAQGGTQTLFDRAVLLSGGPAWLYQTPASFDGVFTAFANAVGCSSGDILGCLRNVPAQTLFTAGQTINWFPIADGSYVNEEALVTLLVDKKVSKVPLLMNDDLNEGTLFSFGQVTSAQQVIPYDMIFLPFLTAAQQQTVSALYNVSTYPLGPYQAAGDFFGDLLFQCPEILLASVYQSLGVETYRSSFTHQPLIPLYPSAAQLGVYHGAELPFVWQNTALLDSTEIPLSNQVLNSILNFVNGLQPNPNWATYGSGNRYNFVNNAMEPDSERQQKCGFFEQTVTSFLQGQ</sequence>
<evidence type="ECO:0000259" key="4">
    <source>
        <dbReference type="Pfam" id="PF00135"/>
    </source>
</evidence>
<dbReference type="InterPro" id="IPR050654">
    <property type="entry name" value="AChE-related_enzymes"/>
</dbReference>
<reference evidence="5" key="1">
    <citation type="submission" date="2020-05" db="EMBL/GenBank/DDBJ databases">
        <title>Phylogenomic resolution of chytrid fungi.</title>
        <authorList>
            <person name="Stajich J.E."/>
            <person name="Amses K."/>
            <person name="Simmons R."/>
            <person name="Seto K."/>
            <person name="Myers J."/>
            <person name="Bonds A."/>
            <person name="Quandt C.A."/>
            <person name="Barry K."/>
            <person name="Liu P."/>
            <person name="Grigoriev I."/>
            <person name="Longcore J.E."/>
            <person name="James T.Y."/>
        </authorList>
    </citation>
    <scope>NUCLEOTIDE SEQUENCE</scope>
    <source>
        <strain evidence="5">PLAUS21</strain>
    </source>
</reference>
<evidence type="ECO:0000313" key="5">
    <source>
        <dbReference type="EMBL" id="KAJ3254439.1"/>
    </source>
</evidence>
<evidence type="ECO:0000313" key="6">
    <source>
        <dbReference type="Proteomes" id="UP001210925"/>
    </source>
</evidence>
<dbReference type="Gene3D" id="3.40.50.1820">
    <property type="entry name" value="alpha/beta hydrolase"/>
    <property type="match status" value="1"/>
</dbReference>
<gene>
    <name evidence="5" type="primary">CES1A</name>
    <name evidence="5" type="ORF">HK103_007157</name>
</gene>
<dbReference type="Proteomes" id="UP001210925">
    <property type="component" value="Unassembled WGS sequence"/>
</dbReference>
<feature type="chain" id="PRO_5041955582" evidence="3">
    <location>
        <begin position="22"/>
        <end position="555"/>
    </location>
</feature>
<comment type="similarity">
    <text evidence="1">Belongs to the type-B carboxylesterase/lipase family.</text>
</comment>
<dbReference type="InterPro" id="IPR029058">
    <property type="entry name" value="AB_hydrolase_fold"/>
</dbReference>
<keyword evidence="3" id="KW-0732">Signal</keyword>
<dbReference type="PANTHER" id="PTHR43918:SF4">
    <property type="entry name" value="CARBOXYLIC ESTER HYDROLASE"/>
    <property type="match status" value="1"/>
</dbReference>
<dbReference type="Pfam" id="PF00135">
    <property type="entry name" value="COesterase"/>
    <property type="match status" value="1"/>
</dbReference>
<keyword evidence="6" id="KW-1185">Reference proteome</keyword>
<comment type="caution">
    <text evidence="5">The sequence shown here is derived from an EMBL/GenBank/DDBJ whole genome shotgun (WGS) entry which is preliminary data.</text>
</comment>
<dbReference type="GO" id="GO:0052689">
    <property type="term" value="F:carboxylic ester hydrolase activity"/>
    <property type="evidence" value="ECO:0007669"/>
    <property type="project" value="TreeGrafter"/>
</dbReference>
<feature type="signal peptide" evidence="3">
    <location>
        <begin position="1"/>
        <end position="21"/>
    </location>
</feature>
<dbReference type="InterPro" id="IPR002018">
    <property type="entry name" value="CarbesteraseB"/>
</dbReference>
<keyword evidence="2 5" id="KW-0378">Hydrolase</keyword>